<dbReference type="Proteomes" id="UP001152795">
    <property type="component" value="Unassembled WGS sequence"/>
</dbReference>
<evidence type="ECO:0000313" key="1">
    <source>
        <dbReference type="EMBL" id="CAB3981749.1"/>
    </source>
</evidence>
<keyword evidence="2" id="KW-1185">Reference proteome</keyword>
<organism evidence="1 2">
    <name type="scientific">Paramuricea clavata</name>
    <name type="common">Red gorgonian</name>
    <name type="synonym">Violescent sea-whip</name>
    <dbReference type="NCBI Taxonomy" id="317549"/>
    <lineage>
        <taxon>Eukaryota</taxon>
        <taxon>Metazoa</taxon>
        <taxon>Cnidaria</taxon>
        <taxon>Anthozoa</taxon>
        <taxon>Octocorallia</taxon>
        <taxon>Malacalcyonacea</taxon>
        <taxon>Plexauridae</taxon>
        <taxon>Paramuricea</taxon>
    </lineage>
</organism>
<name>A0A7D9DCR7_PARCT</name>
<dbReference type="AlphaFoldDB" id="A0A7D9DCR7"/>
<dbReference type="OrthoDB" id="5987001at2759"/>
<sequence length="317" mass="36488">MKRPRITTEAFKKKKFAEGNLSRIREGVKDGARAYGLAAVMEFKESEFFPNSKMLTNCKRSYGDHTKILLTQFKLWIETSSSMSEAFKYRSRMFLFYGPLFELFDLATNNGWGLARETCYIQQLPVYAQLNFRNYSSECFIHIVNFLGKWPQLSFRRMLQQNCCVNIDGKKSKGIELDAFVEAEIVQPLKTYVSGHTSVKMCQKLMGSIDLLKQTRSAYTSRDAFDVHPTSHHAVADSFRDQLKGAWFCLHNGWLDLIKETDGCPGYLVDGQGKMEGKVSQCYVDVEEKGKAKLKDNFKSKLYDCFPDLRFELLCKD</sequence>
<reference evidence="1" key="1">
    <citation type="submission" date="2020-04" db="EMBL/GenBank/DDBJ databases">
        <authorList>
            <person name="Alioto T."/>
            <person name="Alioto T."/>
            <person name="Gomez Garrido J."/>
        </authorList>
    </citation>
    <scope>NUCLEOTIDE SEQUENCE</scope>
    <source>
        <strain evidence="1">A484AB</strain>
    </source>
</reference>
<evidence type="ECO:0000313" key="2">
    <source>
        <dbReference type="Proteomes" id="UP001152795"/>
    </source>
</evidence>
<protein>
    <submittedName>
        <fullName evidence="1">Uncharacterized protein</fullName>
    </submittedName>
</protein>
<dbReference type="EMBL" id="CACRXK020000425">
    <property type="protein sequence ID" value="CAB3981749.1"/>
    <property type="molecule type" value="Genomic_DNA"/>
</dbReference>
<comment type="caution">
    <text evidence="1">The sequence shown here is derived from an EMBL/GenBank/DDBJ whole genome shotgun (WGS) entry which is preliminary data.</text>
</comment>
<accession>A0A7D9DCR7</accession>
<gene>
    <name evidence="1" type="ORF">PACLA_8A030856</name>
</gene>
<proteinExistence type="predicted"/>